<gene>
    <name evidence="3" type="ORF">O181_011913</name>
</gene>
<dbReference type="AlphaFoldDB" id="A0A9Q3BW65"/>
<dbReference type="OrthoDB" id="441971at2759"/>
<organism evidence="3 4">
    <name type="scientific">Austropuccinia psidii MF-1</name>
    <dbReference type="NCBI Taxonomy" id="1389203"/>
    <lineage>
        <taxon>Eukaryota</taxon>
        <taxon>Fungi</taxon>
        <taxon>Dikarya</taxon>
        <taxon>Basidiomycota</taxon>
        <taxon>Pucciniomycotina</taxon>
        <taxon>Pucciniomycetes</taxon>
        <taxon>Pucciniales</taxon>
        <taxon>Sphaerophragmiaceae</taxon>
        <taxon>Austropuccinia</taxon>
    </lineage>
</organism>
<reference evidence="3" key="1">
    <citation type="submission" date="2021-03" db="EMBL/GenBank/DDBJ databases">
        <title>Draft genome sequence of rust myrtle Austropuccinia psidii MF-1, a brazilian biotype.</title>
        <authorList>
            <person name="Quecine M.C."/>
            <person name="Pachon D.M.R."/>
            <person name="Bonatelli M.L."/>
            <person name="Correr F.H."/>
            <person name="Franceschini L.M."/>
            <person name="Leite T.F."/>
            <person name="Margarido G.R.A."/>
            <person name="Almeida C.A."/>
            <person name="Ferrarezi J.A."/>
            <person name="Labate C.A."/>
        </authorList>
    </citation>
    <scope>NUCLEOTIDE SEQUENCE</scope>
    <source>
        <strain evidence="3">MF-1</strain>
    </source>
</reference>
<keyword evidence="4" id="KW-1185">Reference proteome</keyword>
<dbReference type="Proteomes" id="UP000765509">
    <property type="component" value="Unassembled WGS sequence"/>
</dbReference>
<dbReference type="PANTHER" id="PTHR37984">
    <property type="entry name" value="PROTEIN CBG26694"/>
    <property type="match status" value="1"/>
</dbReference>
<protein>
    <recommendedName>
        <fullName evidence="2">Integrase catalytic domain-containing protein</fullName>
    </recommendedName>
</protein>
<dbReference type="SUPFAM" id="SSF53098">
    <property type="entry name" value="Ribonuclease H-like"/>
    <property type="match status" value="1"/>
</dbReference>
<accession>A0A9Q3BW65</accession>
<comment type="caution">
    <text evidence="3">The sequence shown here is derived from an EMBL/GenBank/DDBJ whole genome shotgun (WGS) entry which is preliminary data.</text>
</comment>
<dbReference type="InterPro" id="IPR001584">
    <property type="entry name" value="Integrase_cat-core"/>
</dbReference>
<evidence type="ECO:0000313" key="3">
    <source>
        <dbReference type="EMBL" id="MBW0472198.1"/>
    </source>
</evidence>
<evidence type="ECO:0000313" key="4">
    <source>
        <dbReference type="Proteomes" id="UP000765509"/>
    </source>
</evidence>
<dbReference type="GO" id="GO:0015074">
    <property type="term" value="P:DNA integration"/>
    <property type="evidence" value="ECO:0007669"/>
    <property type="project" value="InterPro"/>
</dbReference>
<dbReference type="InterPro" id="IPR012337">
    <property type="entry name" value="RNaseH-like_sf"/>
</dbReference>
<dbReference type="GO" id="GO:0003723">
    <property type="term" value="F:RNA binding"/>
    <property type="evidence" value="ECO:0007669"/>
    <property type="project" value="UniProtKB-KW"/>
</dbReference>
<dbReference type="GO" id="GO:0005634">
    <property type="term" value="C:nucleus"/>
    <property type="evidence" value="ECO:0007669"/>
    <property type="project" value="UniProtKB-ARBA"/>
</dbReference>
<dbReference type="InterPro" id="IPR041588">
    <property type="entry name" value="Integrase_H2C2"/>
</dbReference>
<feature type="domain" description="Integrase catalytic" evidence="2">
    <location>
        <begin position="73"/>
        <end position="249"/>
    </location>
</feature>
<dbReference type="FunFam" id="1.10.340.70:FF:000001">
    <property type="entry name" value="Retrovirus-related Pol polyprotein from transposon gypsy-like Protein"/>
    <property type="match status" value="1"/>
</dbReference>
<proteinExistence type="predicted"/>
<dbReference type="InterPro" id="IPR050951">
    <property type="entry name" value="Retrovirus_Pol_polyprotein"/>
</dbReference>
<dbReference type="Gene3D" id="3.30.420.10">
    <property type="entry name" value="Ribonuclease H-like superfamily/Ribonuclease H"/>
    <property type="match status" value="1"/>
</dbReference>
<name>A0A9Q3BW65_9BASI</name>
<keyword evidence="1" id="KW-0694">RNA-binding</keyword>
<dbReference type="EMBL" id="AVOT02003000">
    <property type="protein sequence ID" value="MBW0472198.1"/>
    <property type="molecule type" value="Genomic_DNA"/>
</dbReference>
<dbReference type="InterPro" id="IPR036397">
    <property type="entry name" value="RNaseH_sf"/>
</dbReference>
<evidence type="ECO:0000259" key="2">
    <source>
        <dbReference type="PROSITE" id="PS50994"/>
    </source>
</evidence>
<dbReference type="PROSITE" id="PS50994">
    <property type="entry name" value="INTEGRASE"/>
    <property type="match status" value="1"/>
</dbReference>
<sequence length="317" mass="36568">MALTDRTLINTILHECHDSVSDGHLSEDRTLERVKTFSWWPKWKEDVSEYCQTCDRCQKANRATGKKFGMMIQIQEPKSPWGIAHMNWVTALPPGGDRSYNACLVLVERYRKNPIFLPFHKDDTAMDTAIIIWNKFISHTGLFQNIIRDRDPKFTSALWTNLHNLFGTKLSFSTAYHPQTDGLAEIMIQTLEDMIRRFSLKLAYKTSIHSSTGETPEILEKLCNPRLPYDKLQKDLVDGHPTASSFKLMLDKSGHHANRCVEDSFKYEKERWDKSHKPPDFETGDLVLVATLNFNNIRPPKKLKDSFAGPFMIKALH</sequence>
<dbReference type="PANTHER" id="PTHR37984:SF5">
    <property type="entry name" value="PROTEIN NYNRIN-LIKE"/>
    <property type="match status" value="1"/>
</dbReference>
<evidence type="ECO:0000256" key="1">
    <source>
        <dbReference type="ARBA" id="ARBA00022884"/>
    </source>
</evidence>
<dbReference type="Gene3D" id="1.10.340.70">
    <property type="match status" value="1"/>
</dbReference>
<dbReference type="Pfam" id="PF17921">
    <property type="entry name" value="Integrase_H2C2"/>
    <property type="match status" value="1"/>
</dbReference>